<dbReference type="GO" id="GO:0020037">
    <property type="term" value="F:heme binding"/>
    <property type="evidence" value="ECO:0007669"/>
    <property type="project" value="InterPro"/>
</dbReference>
<evidence type="ECO:0000256" key="1">
    <source>
        <dbReference type="ARBA" id="ARBA00001971"/>
    </source>
</evidence>
<dbReference type="EMBL" id="MBFR01000097">
    <property type="protein sequence ID" value="PVU94259.1"/>
    <property type="molecule type" value="Genomic_DNA"/>
</dbReference>
<comment type="cofactor">
    <cofactor evidence="1">
        <name>heme</name>
        <dbReference type="ChEBI" id="CHEBI:30413"/>
    </cofactor>
</comment>
<dbReference type="OrthoDB" id="1844152at2759"/>
<comment type="similarity">
    <text evidence="2">Belongs to the cytochrome P450 family.</text>
</comment>
<sequence>MDAYSIDSTDEFCNYAQKSGGVIEYKTIFENTNVSAMHATEVMHLPFDITNPYKTHTFLDRSYLSQHEGYISNIYIVKNLSAFFNGEYLKKIIKADTATFNVLINNYLKNYSTNYFQGAIKLDDINDFMIYILHKNAHSRVFGIISKHQSKATYLIEKLTQTFFLAPSSKYKAIEIIKKIIQDKKMNSYLHELSELIYLELQNQISLKFGSKNISILQLIKKSPQCLQGCDKLATTMSLLKIFRGMVIISPSRLTNILNDISLNPSVISILNTEQAEIITKYGTSVNIDTINKMSILHNFITNSLLSSSPASFLFRKLNKDITLSTGQVVKKNNIISFNIFGYYSKKRKYQQKNIEKSSTKARIVKSNIANKKKNKKHLDLLWGYGSNACPFYEYSLIQMKIIIICIIRTYDIYAHVHETNQVHPGYTNISTVVPKSSSIVLKLKKLDWVKTYNI</sequence>
<dbReference type="SUPFAM" id="SSF48264">
    <property type="entry name" value="Cytochrome P450"/>
    <property type="match status" value="1"/>
</dbReference>
<evidence type="ECO:0000256" key="3">
    <source>
        <dbReference type="ARBA" id="ARBA00022723"/>
    </source>
</evidence>
<evidence type="ECO:0000256" key="2">
    <source>
        <dbReference type="ARBA" id="ARBA00010617"/>
    </source>
</evidence>
<dbReference type="Proteomes" id="UP000245383">
    <property type="component" value="Unassembled WGS sequence"/>
</dbReference>
<name>A0A2T9YPK7_9FUNG</name>
<dbReference type="AlphaFoldDB" id="A0A2T9YPK7"/>
<proteinExistence type="inferred from homology"/>
<dbReference type="Gene3D" id="1.10.630.10">
    <property type="entry name" value="Cytochrome P450"/>
    <property type="match status" value="1"/>
</dbReference>
<evidence type="ECO:0000313" key="5">
    <source>
        <dbReference type="Proteomes" id="UP000245383"/>
    </source>
</evidence>
<dbReference type="GO" id="GO:0005506">
    <property type="term" value="F:iron ion binding"/>
    <property type="evidence" value="ECO:0007669"/>
    <property type="project" value="InterPro"/>
</dbReference>
<dbReference type="GO" id="GO:0016705">
    <property type="term" value="F:oxidoreductase activity, acting on paired donors, with incorporation or reduction of molecular oxygen"/>
    <property type="evidence" value="ECO:0007669"/>
    <property type="project" value="InterPro"/>
</dbReference>
<evidence type="ECO:0000313" key="4">
    <source>
        <dbReference type="EMBL" id="PVU94259.1"/>
    </source>
</evidence>
<protein>
    <submittedName>
        <fullName evidence="4">Uncharacterized protein</fullName>
    </submittedName>
</protein>
<organism evidence="4 5">
    <name type="scientific">Smittium simulii</name>
    <dbReference type="NCBI Taxonomy" id="133385"/>
    <lineage>
        <taxon>Eukaryota</taxon>
        <taxon>Fungi</taxon>
        <taxon>Fungi incertae sedis</taxon>
        <taxon>Zoopagomycota</taxon>
        <taxon>Kickxellomycotina</taxon>
        <taxon>Harpellomycetes</taxon>
        <taxon>Harpellales</taxon>
        <taxon>Legeriomycetaceae</taxon>
        <taxon>Smittium</taxon>
    </lineage>
</organism>
<keyword evidence="5" id="KW-1185">Reference proteome</keyword>
<gene>
    <name evidence="4" type="ORF">BB561_002686</name>
</gene>
<dbReference type="STRING" id="133385.A0A2T9YPK7"/>
<dbReference type="InterPro" id="IPR036396">
    <property type="entry name" value="Cyt_P450_sf"/>
</dbReference>
<accession>A0A2T9YPK7</accession>
<reference evidence="4 5" key="1">
    <citation type="journal article" date="2018" name="MBio">
        <title>Comparative Genomics Reveals the Core Gene Toolbox for the Fungus-Insect Symbiosis.</title>
        <authorList>
            <person name="Wang Y."/>
            <person name="Stata M."/>
            <person name="Wang W."/>
            <person name="Stajich J.E."/>
            <person name="White M.M."/>
            <person name="Moncalvo J.M."/>
        </authorList>
    </citation>
    <scope>NUCLEOTIDE SEQUENCE [LARGE SCALE GENOMIC DNA]</scope>
    <source>
        <strain evidence="4 5">SWE-8-4</strain>
    </source>
</reference>
<keyword evidence="3" id="KW-0479">Metal-binding</keyword>
<dbReference type="PANTHER" id="PTHR46206">
    <property type="entry name" value="CYTOCHROME P450"/>
    <property type="match status" value="1"/>
</dbReference>
<comment type="caution">
    <text evidence="4">The sequence shown here is derived from an EMBL/GenBank/DDBJ whole genome shotgun (WGS) entry which is preliminary data.</text>
</comment>
<dbReference type="GO" id="GO:0004497">
    <property type="term" value="F:monooxygenase activity"/>
    <property type="evidence" value="ECO:0007669"/>
    <property type="project" value="InterPro"/>
</dbReference>